<dbReference type="RefSeq" id="WP_203755841.1">
    <property type="nucleotide sequence ID" value="NZ_BAAAUC010000094.1"/>
</dbReference>
<accession>A0A919IU73</accession>
<organism evidence="1 2">
    <name type="scientific">Actinoplanes cyaneus</name>
    <dbReference type="NCBI Taxonomy" id="52696"/>
    <lineage>
        <taxon>Bacteria</taxon>
        <taxon>Bacillati</taxon>
        <taxon>Actinomycetota</taxon>
        <taxon>Actinomycetes</taxon>
        <taxon>Micromonosporales</taxon>
        <taxon>Micromonosporaceae</taxon>
        <taxon>Actinoplanes</taxon>
    </lineage>
</organism>
<dbReference type="Proteomes" id="UP000619479">
    <property type="component" value="Unassembled WGS sequence"/>
</dbReference>
<evidence type="ECO:0000313" key="1">
    <source>
        <dbReference type="EMBL" id="GID71111.1"/>
    </source>
</evidence>
<proteinExistence type="predicted"/>
<comment type="caution">
    <text evidence="1">The sequence shown here is derived from an EMBL/GenBank/DDBJ whole genome shotgun (WGS) entry which is preliminary data.</text>
</comment>
<sequence length="183" mass="19343">MSAGIAWDGAGRIVGVDDALAALQRVGATPERPGTTTTGALAHQAEPSAPSGLDVADLSRLLPAVTPSDRCCRGPGCVAARRSRWSTRPRCAIESKVSRAELRAAVAGIAKILPPADPDPDGEWRAHLLERMATVRGVRAAAVQGDRVRKSLAEPPLLRPGPQGLTRFSLRPRDQDRVIAALR</sequence>
<keyword evidence="2" id="KW-1185">Reference proteome</keyword>
<name>A0A919IU73_9ACTN</name>
<gene>
    <name evidence="1" type="ORF">Acy02nite_89920</name>
</gene>
<dbReference type="EMBL" id="BOMH01000097">
    <property type="protein sequence ID" value="GID71111.1"/>
    <property type="molecule type" value="Genomic_DNA"/>
</dbReference>
<evidence type="ECO:0000313" key="2">
    <source>
        <dbReference type="Proteomes" id="UP000619479"/>
    </source>
</evidence>
<dbReference type="AlphaFoldDB" id="A0A919IU73"/>
<protein>
    <submittedName>
        <fullName evidence="1">Uncharacterized protein</fullName>
    </submittedName>
</protein>
<reference evidence="1" key="1">
    <citation type="submission" date="2021-01" db="EMBL/GenBank/DDBJ databases">
        <title>Whole genome shotgun sequence of Actinoplanes cyaneus NBRC 14990.</title>
        <authorList>
            <person name="Komaki H."/>
            <person name="Tamura T."/>
        </authorList>
    </citation>
    <scope>NUCLEOTIDE SEQUENCE</scope>
    <source>
        <strain evidence="1">NBRC 14990</strain>
    </source>
</reference>